<feature type="region of interest" description="Disordered" evidence="17">
    <location>
        <begin position="356"/>
        <end position="386"/>
    </location>
</feature>
<evidence type="ECO:0000256" key="8">
    <source>
        <dbReference type="ARBA" id="ARBA00023033"/>
    </source>
</evidence>
<evidence type="ECO:0000256" key="17">
    <source>
        <dbReference type="SAM" id="MobiDB-lite"/>
    </source>
</evidence>
<dbReference type="GO" id="GO:0020037">
    <property type="term" value="F:heme binding"/>
    <property type="evidence" value="ECO:0007669"/>
    <property type="project" value="InterPro"/>
</dbReference>
<comment type="subcellular location">
    <subcellularLocation>
        <location evidence="2">Membrane</location>
        <topology evidence="2">Single-pass membrane protein</topology>
    </subcellularLocation>
</comment>
<evidence type="ECO:0000256" key="11">
    <source>
        <dbReference type="ARBA" id="ARBA00050930"/>
    </source>
</evidence>
<dbReference type="PANTHER" id="PTHR47947:SF24">
    <property type="entry name" value="ISOFLAVONE 2'-HYDROXYLASE-LIKE"/>
    <property type="match status" value="1"/>
</dbReference>
<dbReference type="SMART" id="SM01075">
    <property type="entry name" value="CDT1"/>
    <property type="match status" value="1"/>
</dbReference>
<dbReference type="Gene3D" id="1.10.10.1420">
    <property type="entry name" value="DNA replication factor Cdt1, C-terminal WH domain"/>
    <property type="match status" value="1"/>
</dbReference>
<dbReference type="GO" id="GO:0016020">
    <property type="term" value="C:membrane"/>
    <property type="evidence" value="ECO:0007669"/>
    <property type="project" value="UniProtKB-SubCell"/>
</dbReference>
<evidence type="ECO:0000256" key="6">
    <source>
        <dbReference type="ARBA" id="ARBA00023002"/>
    </source>
</evidence>
<comment type="catalytic activity">
    <reaction evidence="11">
        <text>(2S)-sakuranetin + reduced [NADPH--hemoprotein reductase] + O2 = (2S)-7-methylcarthamidin + oxidized [NADPH--hemoprotein reductase] + H2O + H(+)</text>
        <dbReference type="Rhea" id="RHEA:73431"/>
        <dbReference type="Rhea" id="RHEA-COMP:11964"/>
        <dbReference type="Rhea" id="RHEA-COMP:11965"/>
        <dbReference type="ChEBI" id="CHEBI:15377"/>
        <dbReference type="ChEBI" id="CHEBI:15378"/>
        <dbReference type="ChEBI" id="CHEBI:15379"/>
        <dbReference type="ChEBI" id="CHEBI:28927"/>
        <dbReference type="ChEBI" id="CHEBI:57618"/>
        <dbReference type="ChEBI" id="CHEBI:58210"/>
        <dbReference type="ChEBI" id="CHEBI:192815"/>
    </reaction>
    <physiologicalReaction direction="left-to-right" evidence="11">
        <dbReference type="Rhea" id="RHEA:73432"/>
    </physiologicalReaction>
</comment>
<dbReference type="Pfam" id="PF00067">
    <property type="entry name" value="p450"/>
    <property type="match status" value="1"/>
</dbReference>
<dbReference type="InterPro" id="IPR050651">
    <property type="entry name" value="Plant_Cytochrome_P450_Monoox"/>
</dbReference>
<comment type="catalytic activity">
    <reaction evidence="12">
        <text>genkwanin + reduced [NADPH--hemoprotein reductase] + O2 = scutellarein 7-methyl ether + oxidized [NADPH--hemoprotein reductase] + H2O</text>
        <dbReference type="Rhea" id="RHEA:73427"/>
        <dbReference type="Rhea" id="RHEA-COMP:11964"/>
        <dbReference type="Rhea" id="RHEA-COMP:11965"/>
        <dbReference type="ChEBI" id="CHEBI:15377"/>
        <dbReference type="ChEBI" id="CHEBI:15379"/>
        <dbReference type="ChEBI" id="CHEBI:57618"/>
        <dbReference type="ChEBI" id="CHEBI:58210"/>
        <dbReference type="ChEBI" id="CHEBI:192700"/>
        <dbReference type="ChEBI" id="CHEBI:192701"/>
    </reaction>
    <physiologicalReaction direction="left-to-right" evidence="12">
        <dbReference type="Rhea" id="RHEA:73428"/>
    </physiologicalReaction>
</comment>
<evidence type="ECO:0000256" key="2">
    <source>
        <dbReference type="ARBA" id="ARBA00004167"/>
    </source>
</evidence>
<keyword evidence="8" id="KW-0503">Monooxygenase</keyword>
<evidence type="ECO:0000256" key="10">
    <source>
        <dbReference type="ARBA" id="ARBA00034479"/>
    </source>
</evidence>
<name>A0A8S0RZR5_OLEEU</name>
<dbReference type="EMBL" id="CACTIH010003777">
    <property type="protein sequence ID" value="CAA2984783.1"/>
    <property type="molecule type" value="Genomic_DNA"/>
</dbReference>
<evidence type="ECO:0000259" key="18">
    <source>
        <dbReference type="SMART" id="SM01075"/>
    </source>
</evidence>
<comment type="caution">
    <text evidence="19">The sequence shown here is derived from an EMBL/GenBank/DDBJ whole genome shotgun (WGS) entry which is preliminary data.</text>
</comment>
<gene>
    <name evidence="19" type="ORF">OLEA9_A027809</name>
</gene>
<dbReference type="Gene3D" id="1.10.630.10">
    <property type="entry name" value="Cytochrome P450"/>
    <property type="match status" value="1"/>
</dbReference>
<keyword evidence="6" id="KW-0560">Oxidoreductase</keyword>
<dbReference type="FunFam" id="1.10.630.10:FF:000026">
    <property type="entry name" value="Cytochrome P450 82C4"/>
    <property type="match status" value="1"/>
</dbReference>
<dbReference type="Gramene" id="OE9A027809T3">
    <property type="protein sequence ID" value="OE9A027809C3"/>
    <property type="gene ID" value="OE9A027809"/>
</dbReference>
<comment type="catalytic activity">
    <reaction evidence="14">
        <text>apigenin 4',7-dimethyl ether + reduced [NADPH--hemoprotein reductase] + O2 = ladanein + oxidized [NADPH--hemoprotein reductase] + H2O + H(+)</text>
        <dbReference type="Rhea" id="RHEA:73435"/>
        <dbReference type="Rhea" id="RHEA-COMP:11964"/>
        <dbReference type="Rhea" id="RHEA-COMP:11965"/>
        <dbReference type="ChEBI" id="CHEBI:2769"/>
        <dbReference type="ChEBI" id="CHEBI:15377"/>
        <dbReference type="ChEBI" id="CHEBI:15378"/>
        <dbReference type="ChEBI" id="CHEBI:15379"/>
        <dbReference type="ChEBI" id="CHEBI:57618"/>
        <dbReference type="ChEBI" id="CHEBI:58210"/>
        <dbReference type="ChEBI" id="CHEBI:192702"/>
    </reaction>
    <physiologicalReaction direction="left-to-right" evidence="14">
        <dbReference type="Rhea" id="RHEA:73436"/>
    </physiologicalReaction>
</comment>
<sequence>MESARSPDVDLMKSKKAISSPAPSDEKVRMKAPASDPNPMCVKTPGKPADPPRRLRNRNAVLSIKEIRQAANKLREQVLDPPARPDPLMSSSKSTVGTKSKRKKSSDADITLPEKYELLDQFFNSLDSSIRLLHLKRSAPSFSNISPQIERLTDRRFTYSHLAQLKFIMPEAIVLKKVLLHDERTSCMKPDLHVALNVEAIENDRKTKSDNGNLQLRKVFRARLLAFVKSHPQGHEVPEEVLPEPFSRLQQTNLFRASTSSLRSETSAMELAQEHPAAAASHLSQAFKRSFSRPGSTHYAENLKQEYSVVSIHAPVVSEPKLAKSPRDQETSAFAANSPSNVSVNLASVKCSANVASSASSSPSPLMETPVKNMNSSSEMSTTRRTPAELVYSPAELMSATPVLRTPKRRYMSPNDDSFRSPSKLVQRPPRSKRSLILDTPVKSVKIEDELSEIGKSSIDLEVFDILPETLVESIRAKERKISLEQDPAISQAKWRQKMIAGLPKFFDAVYFFFQSIKRSVITKEELMHKIIAGHIAVVDRREIEEQLRLLQELVPEWIYEKTASSGDLLLCVNKISSPELIRMRLAEAKIQNLPPAPFPSLPFLGHLYLFITRKPLHRAFSKLSKRYGPVVFLQLGSRRALIVSSPVIAQECFTKNDIIFANRPNLLNGKVFGYNYTSLAWSPYGDHWRNLRRISSLHLLSSHKVKMNSNIQADEARILIRKFVRFANDNPNKAVEFKWILFEFTFNVITRMITGKNYKLGAEIFREITSEISRVTMEANVVDFLPFMKWFGFKNTEKKMKLIQMKRDKFMQNIIEEHRRIVLEDDSVKEKSTLQILLDLQREEPEYYSDETIRNLLLVFVHGATHTTSVTMEWAFSHLLDNPYILRRAQDDIDTLVGKERLIDESDIAELPYLRCIVNETLRLHPALPLLLPHVSSGECTVGGFRVPLGTLLFVNVWDIQNDDKKWVDAEKFKPERFEGFRGKDELKFFPFGWGRRACPGENLAMRVVELALGSLIQCFEWEKIGKIDMSEDKGIVTSKIHSLIAKCNPRPSVYNLTNFVNK</sequence>
<evidence type="ECO:0000256" key="5">
    <source>
        <dbReference type="ARBA" id="ARBA00022723"/>
    </source>
</evidence>
<dbReference type="InterPro" id="IPR014939">
    <property type="entry name" value="CDT1_Gemini-bd-like"/>
</dbReference>
<comment type="similarity">
    <text evidence="3">Belongs to the Cdt1 family.</text>
</comment>
<evidence type="ECO:0000256" key="9">
    <source>
        <dbReference type="ARBA" id="ARBA00023306"/>
    </source>
</evidence>
<proteinExistence type="inferred from homology"/>
<dbReference type="InterPro" id="IPR017972">
    <property type="entry name" value="Cyt_P450_CS"/>
</dbReference>
<feature type="compositionally biased region" description="Low complexity" evidence="17">
    <location>
        <begin position="356"/>
        <end position="365"/>
    </location>
</feature>
<dbReference type="InterPro" id="IPR032054">
    <property type="entry name" value="Cdt1_C"/>
</dbReference>
<dbReference type="SUPFAM" id="SSF46785">
    <property type="entry name" value="Winged helix' DNA-binding domain"/>
    <property type="match status" value="1"/>
</dbReference>
<evidence type="ECO:0000256" key="15">
    <source>
        <dbReference type="ARBA" id="ARBA00067499"/>
    </source>
</evidence>
<dbReference type="AlphaFoldDB" id="A0A8S0RZR5"/>
<comment type="pathway">
    <text evidence="10">Flavonoid metabolism.</text>
</comment>
<dbReference type="GO" id="GO:0005506">
    <property type="term" value="F:iron ion binding"/>
    <property type="evidence" value="ECO:0007669"/>
    <property type="project" value="InterPro"/>
</dbReference>
<evidence type="ECO:0000256" key="4">
    <source>
        <dbReference type="ARBA" id="ARBA00022617"/>
    </source>
</evidence>
<dbReference type="Proteomes" id="UP000594638">
    <property type="component" value="Unassembled WGS sequence"/>
</dbReference>
<evidence type="ECO:0000256" key="7">
    <source>
        <dbReference type="ARBA" id="ARBA00023004"/>
    </source>
</evidence>
<dbReference type="Pfam" id="PF16679">
    <property type="entry name" value="CDT1_C"/>
    <property type="match status" value="1"/>
</dbReference>
<feature type="region of interest" description="Disordered" evidence="17">
    <location>
        <begin position="408"/>
        <end position="432"/>
    </location>
</feature>
<keyword evidence="4 16" id="KW-0349">Heme</keyword>
<dbReference type="InterPro" id="IPR038090">
    <property type="entry name" value="Cdt1_C_WH_dom_sf"/>
</dbReference>
<evidence type="ECO:0000256" key="12">
    <source>
        <dbReference type="ARBA" id="ARBA00051691"/>
    </source>
</evidence>
<dbReference type="PRINTS" id="PR00385">
    <property type="entry name" value="P450"/>
</dbReference>
<evidence type="ECO:0000256" key="14">
    <source>
        <dbReference type="ARBA" id="ARBA00052216"/>
    </source>
</evidence>
<dbReference type="CDD" id="cd08674">
    <property type="entry name" value="Cdt1_m"/>
    <property type="match status" value="1"/>
</dbReference>
<dbReference type="InterPro" id="IPR036396">
    <property type="entry name" value="Cyt_P450_sf"/>
</dbReference>
<organism evidence="19 20">
    <name type="scientific">Olea europaea subsp. europaea</name>
    <dbReference type="NCBI Taxonomy" id="158383"/>
    <lineage>
        <taxon>Eukaryota</taxon>
        <taxon>Viridiplantae</taxon>
        <taxon>Streptophyta</taxon>
        <taxon>Embryophyta</taxon>
        <taxon>Tracheophyta</taxon>
        <taxon>Spermatophyta</taxon>
        <taxon>Magnoliopsida</taxon>
        <taxon>eudicotyledons</taxon>
        <taxon>Gunneridae</taxon>
        <taxon>Pentapetalae</taxon>
        <taxon>asterids</taxon>
        <taxon>lamiids</taxon>
        <taxon>Lamiales</taxon>
        <taxon>Oleaceae</taxon>
        <taxon>Oleeae</taxon>
        <taxon>Olea</taxon>
    </lineage>
</organism>
<keyword evidence="9" id="KW-0131">Cell cycle</keyword>
<comment type="cofactor">
    <cofactor evidence="1 16">
        <name>heme</name>
        <dbReference type="ChEBI" id="CHEBI:30413"/>
    </cofactor>
</comment>
<dbReference type="Pfam" id="PF08839">
    <property type="entry name" value="CDT1"/>
    <property type="match status" value="1"/>
</dbReference>
<evidence type="ECO:0000256" key="13">
    <source>
        <dbReference type="ARBA" id="ARBA00052049"/>
    </source>
</evidence>
<dbReference type="GO" id="GO:0004497">
    <property type="term" value="F:monooxygenase activity"/>
    <property type="evidence" value="ECO:0007669"/>
    <property type="project" value="UniProtKB-KW"/>
</dbReference>
<feature type="region of interest" description="Disordered" evidence="17">
    <location>
        <begin position="75"/>
        <end position="107"/>
    </location>
</feature>
<dbReference type="GO" id="GO:0016705">
    <property type="term" value="F:oxidoreductase activity, acting on paired donors, with incorporation or reduction of molecular oxygen"/>
    <property type="evidence" value="ECO:0007669"/>
    <property type="project" value="InterPro"/>
</dbReference>
<dbReference type="InterPro" id="IPR001128">
    <property type="entry name" value="Cyt_P450"/>
</dbReference>
<feature type="domain" description="CDT1 Geminin-binding" evidence="18">
    <location>
        <begin position="112"/>
        <end position="244"/>
    </location>
</feature>
<evidence type="ECO:0000256" key="3">
    <source>
        <dbReference type="ARBA" id="ARBA00008356"/>
    </source>
</evidence>
<feature type="region of interest" description="Disordered" evidence="17">
    <location>
        <begin position="1"/>
        <end position="56"/>
    </location>
</feature>
<dbReference type="PROSITE" id="PS00086">
    <property type="entry name" value="CYTOCHROME_P450"/>
    <property type="match status" value="1"/>
</dbReference>
<evidence type="ECO:0000313" key="20">
    <source>
        <dbReference type="Proteomes" id="UP000594638"/>
    </source>
</evidence>
<evidence type="ECO:0000256" key="16">
    <source>
        <dbReference type="PIRSR" id="PIRSR602401-1"/>
    </source>
</evidence>
<keyword evidence="20" id="KW-1185">Reference proteome</keyword>
<dbReference type="PRINTS" id="PR00463">
    <property type="entry name" value="EP450I"/>
</dbReference>
<feature type="binding site" description="axial binding residue" evidence="16">
    <location>
        <position position="1000"/>
    </location>
    <ligand>
        <name>heme</name>
        <dbReference type="ChEBI" id="CHEBI:30413"/>
    </ligand>
    <ligandPart>
        <name>Fe</name>
        <dbReference type="ChEBI" id="CHEBI:18248"/>
    </ligandPart>
</feature>
<keyword evidence="7 16" id="KW-0408">Iron</keyword>
<dbReference type="PANTHER" id="PTHR47947">
    <property type="entry name" value="CYTOCHROME P450 82C3-RELATED"/>
    <property type="match status" value="1"/>
</dbReference>
<feature type="compositionally biased region" description="Polar residues" evidence="17">
    <location>
        <begin position="372"/>
        <end position="385"/>
    </location>
</feature>
<dbReference type="FunFam" id="1.10.10.1420:FF:000003">
    <property type="entry name" value="CDT1-like protein a chloroplastic"/>
    <property type="match status" value="1"/>
</dbReference>
<accession>A0A8S0RZR5</accession>
<dbReference type="CDD" id="cd08767">
    <property type="entry name" value="Cdt1_c"/>
    <property type="match status" value="1"/>
</dbReference>
<dbReference type="SUPFAM" id="SSF48264">
    <property type="entry name" value="Cytochrome P450"/>
    <property type="match status" value="1"/>
</dbReference>
<dbReference type="InterPro" id="IPR002401">
    <property type="entry name" value="Cyt_P450_E_grp-I"/>
</dbReference>
<keyword evidence="5 16" id="KW-0479">Metal-binding</keyword>
<comment type="catalytic activity">
    <reaction evidence="13">
        <text>(2S)-naringenin 4',7-dimethyl ether + reduced [NADPH--hemoprotein reductase] + O2 = (2S)-carthamidin-4',7-dimethyl ether + oxidized [NADPH--hemoprotein reductase] + H2O + H(+)</text>
        <dbReference type="Rhea" id="RHEA:73439"/>
        <dbReference type="Rhea" id="RHEA-COMP:11964"/>
        <dbReference type="Rhea" id="RHEA-COMP:11965"/>
        <dbReference type="ChEBI" id="CHEBI:15377"/>
        <dbReference type="ChEBI" id="CHEBI:15378"/>
        <dbReference type="ChEBI" id="CHEBI:15379"/>
        <dbReference type="ChEBI" id="CHEBI:57618"/>
        <dbReference type="ChEBI" id="CHEBI:58210"/>
        <dbReference type="ChEBI" id="CHEBI:192816"/>
        <dbReference type="ChEBI" id="CHEBI:192817"/>
    </reaction>
    <physiologicalReaction direction="left-to-right" evidence="13">
        <dbReference type="Rhea" id="RHEA:73440"/>
    </physiologicalReaction>
</comment>
<evidence type="ECO:0000313" key="19">
    <source>
        <dbReference type="EMBL" id="CAA2984783.1"/>
    </source>
</evidence>
<dbReference type="OrthoDB" id="341730at2759"/>
<protein>
    <recommendedName>
        <fullName evidence="15">Flavonoid-6-hydroxylase</fullName>
    </recommendedName>
</protein>
<dbReference type="InterPro" id="IPR036390">
    <property type="entry name" value="WH_DNA-bd_sf"/>
</dbReference>
<reference evidence="19 20" key="1">
    <citation type="submission" date="2019-12" db="EMBL/GenBank/DDBJ databases">
        <authorList>
            <person name="Alioto T."/>
            <person name="Alioto T."/>
            <person name="Gomez Garrido J."/>
        </authorList>
    </citation>
    <scope>NUCLEOTIDE SEQUENCE [LARGE SCALE GENOMIC DNA]</scope>
</reference>
<evidence type="ECO:0000256" key="1">
    <source>
        <dbReference type="ARBA" id="ARBA00001971"/>
    </source>
</evidence>
<feature type="compositionally biased region" description="Basic and acidic residues" evidence="17">
    <location>
        <begin position="1"/>
        <end position="13"/>
    </location>
</feature>